<feature type="region of interest" description="Disordered" evidence="1">
    <location>
        <begin position="14"/>
        <end position="106"/>
    </location>
</feature>
<evidence type="ECO:0000313" key="2">
    <source>
        <dbReference type="EMBL" id="MEQ2235532.1"/>
    </source>
</evidence>
<evidence type="ECO:0000256" key="1">
    <source>
        <dbReference type="SAM" id="MobiDB-lite"/>
    </source>
</evidence>
<reference evidence="2 3" key="1">
    <citation type="submission" date="2021-06" db="EMBL/GenBank/DDBJ databases">
        <authorList>
            <person name="Palmer J.M."/>
        </authorList>
    </citation>
    <scope>NUCLEOTIDE SEQUENCE [LARGE SCALE GENOMIC DNA]</scope>
    <source>
        <strain evidence="3">if_2019</strain>
        <tissue evidence="2">Muscle</tissue>
    </source>
</reference>
<accession>A0ABV0TRI3</accession>
<organism evidence="2 3">
    <name type="scientific">Ilyodon furcidens</name>
    <name type="common">goldbreast splitfin</name>
    <dbReference type="NCBI Taxonomy" id="33524"/>
    <lineage>
        <taxon>Eukaryota</taxon>
        <taxon>Metazoa</taxon>
        <taxon>Chordata</taxon>
        <taxon>Craniata</taxon>
        <taxon>Vertebrata</taxon>
        <taxon>Euteleostomi</taxon>
        <taxon>Actinopterygii</taxon>
        <taxon>Neopterygii</taxon>
        <taxon>Teleostei</taxon>
        <taxon>Neoteleostei</taxon>
        <taxon>Acanthomorphata</taxon>
        <taxon>Ovalentaria</taxon>
        <taxon>Atherinomorphae</taxon>
        <taxon>Cyprinodontiformes</taxon>
        <taxon>Goodeidae</taxon>
        <taxon>Ilyodon</taxon>
    </lineage>
</organism>
<comment type="caution">
    <text evidence="2">The sequence shown here is derived from an EMBL/GenBank/DDBJ whole genome shotgun (WGS) entry which is preliminary data.</text>
</comment>
<dbReference type="EMBL" id="JAHRIQ010046509">
    <property type="protein sequence ID" value="MEQ2235532.1"/>
    <property type="molecule type" value="Genomic_DNA"/>
</dbReference>
<keyword evidence="3" id="KW-1185">Reference proteome</keyword>
<evidence type="ECO:0000313" key="3">
    <source>
        <dbReference type="Proteomes" id="UP001482620"/>
    </source>
</evidence>
<protein>
    <submittedName>
        <fullName evidence="2">Uncharacterized protein</fullName>
    </submittedName>
</protein>
<sequence>MSGSVMEWVEGDVRGLGGKDWGAKWSPREPAPQLTPVDTPVRLVPTKDGGTGTSIGQTPRASQAVKQTPQCTTPPTTVPRERCQPSKPNGTTERSQHAKERGCTPP</sequence>
<feature type="compositionally biased region" description="Basic and acidic residues" evidence="1">
    <location>
        <begin position="94"/>
        <end position="106"/>
    </location>
</feature>
<name>A0ABV0TRI3_9TELE</name>
<feature type="compositionally biased region" description="Polar residues" evidence="1">
    <location>
        <begin position="54"/>
        <end position="66"/>
    </location>
</feature>
<gene>
    <name evidence="2" type="ORF">ILYODFUR_003293</name>
</gene>
<proteinExistence type="predicted"/>
<dbReference type="Proteomes" id="UP001482620">
    <property type="component" value="Unassembled WGS sequence"/>
</dbReference>